<feature type="compositionally biased region" description="Basic and acidic residues" evidence="1">
    <location>
        <begin position="68"/>
        <end position="85"/>
    </location>
</feature>
<feature type="compositionally biased region" description="Polar residues" evidence="1">
    <location>
        <begin position="14"/>
        <end position="34"/>
    </location>
</feature>
<evidence type="ECO:0000313" key="2">
    <source>
        <dbReference type="EMBL" id="WIA16306.1"/>
    </source>
</evidence>
<name>A0ABY8U8E3_TETOB</name>
<evidence type="ECO:0000313" key="3">
    <source>
        <dbReference type="Proteomes" id="UP001244341"/>
    </source>
</evidence>
<dbReference type="Proteomes" id="UP001244341">
    <property type="component" value="Chromosome 7b"/>
</dbReference>
<accession>A0ABY8U8E3</accession>
<dbReference type="EMBL" id="CP126214">
    <property type="protein sequence ID" value="WIA16306.1"/>
    <property type="molecule type" value="Genomic_DNA"/>
</dbReference>
<organism evidence="2 3">
    <name type="scientific">Tetradesmus obliquus</name>
    <name type="common">Green alga</name>
    <name type="synonym">Acutodesmus obliquus</name>
    <dbReference type="NCBI Taxonomy" id="3088"/>
    <lineage>
        <taxon>Eukaryota</taxon>
        <taxon>Viridiplantae</taxon>
        <taxon>Chlorophyta</taxon>
        <taxon>core chlorophytes</taxon>
        <taxon>Chlorophyceae</taxon>
        <taxon>CS clade</taxon>
        <taxon>Sphaeropleales</taxon>
        <taxon>Scenedesmaceae</taxon>
        <taxon>Tetradesmus</taxon>
    </lineage>
</organism>
<protein>
    <submittedName>
        <fullName evidence="2">Uncharacterized protein</fullName>
    </submittedName>
</protein>
<proteinExistence type="predicted"/>
<feature type="region of interest" description="Disordered" evidence="1">
    <location>
        <begin position="12"/>
        <end position="38"/>
    </location>
</feature>
<reference evidence="2 3" key="1">
    <citation type="submission" date="2023-05" db="EMBL/GenBank/DDBJ databases">
        <title>A 100% complete, gapless, phased diploid assembly of the Scenedesmus obliquus UTEX 3031 genome.</title>
        <authorList>
            <person name="Biondi T.C."/>
            <person name="Hanschen E.R."/>
            <person name="Kwon T."/>
            <person name="Eng W."/>
            <person name="Kruse C.P.S."/>
            <person name="Koehler S.I."/>
            <person name="Kunde Y."/>
            <person name="Gleasner C.D."/>
            <person name="You Mak K.T."/>
            <person name="Polle J."/>
            <person name="Hovde B.T."/>
            <person name="Starkenburg S.R."/>
        </authorList>
    </citation>
    <scope>NUCLEOTIDE SEQUENCE [LARGE SCALE GENOMIC DNA]</scope>
    <source>
        <strain evidence="2 3">DOE0152z</strain>
    </source>
</reference>
<sequence length="203" mass="22569">MKEYPRAWLRPHRQMQQAASSEGQQVTSSPATSRSPKHVTHDLTATMAKAGEFQCMLTAVPHPHAKTGYKDPRDPCNRTDKRNGGQYRRFESSYSKHFASIDDKPIQFREDGLPISARMVPGKPLMAPKLPNAADMSIAKRLFKKYNHSSSVCIGLPGNKDPQQFKSVYAIVHNAPHRQLAQPNSGIAAEDAARAHHSLGLYN</sequence>
<feature type="region of interest" description="Disordered" evidence="1">
    <location>
        <begin position="64"/>
        <end position="85"/>
    </location>
</feature>
<evidence type="ECO:0000256" key="1">
    <source>
        <dbReference type="SAM" id="MobiDB-lite"/>
    </source>
</evidence>
<gene>
    <name evidence="2" type="ORF">OEZ85_013007</name>
</gene>
<keyword evidence="3" id="KW-1185">Reference proteome</keyword>